<feature type="region of interest" description="Disordered" evidence="1">
    <location>
        <begin position="191"/>
        <end position="221"/>
    </location>
</feature>
<reference evidence="2 3" key="1">
    <citation type="journal article" date="2016" name="Nat. Commun.">
        <title>Thousands of microbial genomes shed light on interconnected biogeochemical processes in an aquifer system.</title>
        <authorList>
            <person name="Anantharaman K."/>
            <person name="Brown C.T."/>
            <person name="Hug L.A."/>
            <person name="Sharon I."/>
            <person name="Castelle C.J."/>
            <person name="Probst A.J."/>
            <person name="Thomas B.C."/>
            <person name="Singh A."/>
            <person name="Wilkins M.J."/>
            <person name="Karaoz U."/>
            <person name="Brodie E.L."/>
            <person name="Williams K.H."/>
            <person name="Hubbard S.S."/>
            <person name="Banfield J.F."/>
        </authorList>
    </citation>
    <scope>NUCLEOTIDE SEQUENCE [LARGE SCALE GENOMIC DNA]</scope>
</reference>
<dbReference type="EMBL" id="MHJL01000034">
    <property type="protein sequence ID" value="OGY66828.1"/>
    <property type="molecule type" value="Genomic_DNA"/>
</dbReference>
<feature type="compositionally biased region" description="Basic and acidic residues" evidence="1">
    <location>
        <begin position="210"/>
        <end position="221"/>
    </location>
</feature>
<organism evidence="2 3">
    <name type="scientific">Candidatus Harrisonbacteria bacterium RIFCSPLOWO2_02_FULL_41_13b</name>
    <dbReference type="NCBI Taxonomy" id="1798409"/>
    <lineage>
        <taxon>Bacteria</taxon>
        <taxon>Candidatus Harrisoniibacteriota</taxon>
    </lineage>
</organism>
<evidence type="ECO:0000313" key="3">
    <source>
        <dbReference type="Proteomes" id="UP000177690"/>
    </source>
</evidence>
<proteinExistence type="predicted"/>
<comment type="caution">
    <text evidence="2">The sequence shown here is derived from an EMBL/GenBank/DDBJ whole genome shotgun (WGS) entry which is preliminary data.</text>
</comment>
<dbReference type="Proteomes" id="UP000177690">
    <property type="component" value="Unassembled WGS sequence"/>
</dbReference>
<protein>
    <submittedName>
        <fullName evidence="2">Uncharacterized protein</fullName>
    </submittedName>
</protein>
<gene>
    <name evidence="2" type="ORF">A3I24_04015</name>
</gene>
<evidence type="ECO:0000313" key="2">
    <source>
        <dbReference type="EMBL" id="OGY66828.1"/>
    </source>
</evidence>
<evidence type="ECO:0000256" key="1">
    <source>
        <dbReference type="SAM" id="MobiDB-lite"/>
    </source>
</evidence>
<sequence>MKVISRLVGLSLFLLIPIGCVSRDFKSVKTGILNDDPNALLAVGSKIELGVTSRADLEAQGFNFSAPNVQFIKGKDAFRYLLSKKFFKTVRFLGGVLVEKPIDGVLESLENYQLYLILNKEVLKVKDKIYLSTKNEWLEMNELLFILMFKDDKVVYYGWGQSRVNRLATQYSFLGGILRFSLADPDETFDELTDPNRKDEDGLGLGSLFKKSDEKDEKDKD</sequence>
<accession>A0A1G1ZQ62</accession>
<dbReference type="AlphaFoldDB" id="A0A1G1ZQ62"/>
<name>A0A1G1ZQ62_9BACT</name>